<accession>A0A0G3WAJ9</accession>
<protein>
    <recommendedName>
        <fullName evidence="3">nitrite reductase (cytochrome; ammonia-forming)</fullName>
        <ecNumber evidence="3">1.7.2.2</ecNumber>
    </recommendedName>
</protein>
<evidence type="ECO:0000256" key="5">
    <source>
        <dbReference type="ARBA" id="ARBA00022723"/>
    </source>
</evidence>
<dbReference type="GO" id="GO:0020037">
    <property type="term" value="F:heme binding"/>
    <property type="evidence" value="ECO:0007669"/>
    <property type="project" value="TreeGrafter"/>
</dbReference>
<dbReference type="RefSeq" id="WP_052661452.1">
    <property type="nucleotide sequence ID" value="NZ_CP009687.1"/>
</dbReference>
<evidence type="ECO:0000256" key="9">
    <source>
        <dbReference type="ARBA" id="ARBA00023004"/>
    </source>
</evidence>
<dbReference type="PANTHER" id="PTHR30633">
    <property type="entry name" value="CYTOCHROME C-552 RESPIRATORY NITRITE REDUCTASE"/>
    <property type="match status" value="1"/>
</dbReference>
<keyword evidence="5" id="KW-0479">Metal-binding</keyword>
<keyword evidence="6" id="KW-0732">Signal</keyword>
<dbReference type="PANTHER" id="PTHR30633:SF0">
    <property type="entry name" value="CYTOCHROME C-552"/>
    <property type="match status" value="1"/>
</dbReference>
<sequence>MKIQPKKNPWFAIIAMVALSLVAVLVFEIAIDKPPEGIVYAEDWAQQYPLQYQSYLKNAEMEKTTFGGSEPYDYLEKYPNLLVLYDGVGFSKEYLRARGHVYALEDVIHTARPKPGASCLSCKTPDYVAMINELGSEVHAMNFEEIAAQAISPISCYDCHKNTPGEPVITRDHLTVALEKVEMDFKMGDLTCAQCHVEYYLHPETKEVILPWDNGITVAGMEKTFDDIGYYDWIHPTTGTPLLKVQHPEFETYQGSLHSSMGLSCIDCHMPDMSNDDGDLFSSHHWTSPLKSIQESCMGCHTGTPDALVTRVETIQAEIESTTNQVSDLIVELIDEITKAVESGEHTEEFLDLARDYHRKAQWRWDFVFVENATGFHNPQFARDTLAEARMYAEKGLELFRQEL</sequence>
<evidence type="ECO:0000256" key="10">
    <source>
        <dbReference type="ARBA" id="ARBA00049131"/>
    </source>
</evidence>
<evidence type="ECO:0000313" key="12">
    <source>
        <dbReference type="EMBL" id="AKL95661.1"/>
    </source>
</evidence>
<dbReference type="Gene3D" id="1.10.1130.10">
    <property type="entry name" value="Flavocytochrome C3, Chain A"/>
    <property type="match status" value="1"/>
</dbReference>
<gene>
    <name evidence="12" type="primary">nrfA2</name>
    <name evidence="12" type="ORF">CACET_c22150</name>
</gene>
<keyword evidence="11" id="KW-0472">Membrane</keyword>
<comment type="catalytic activity">
    <reaction evidence="10">
        <text>6 Fe(III)-[cytochrome c] + NH4(+) + 2 H2O = 6 Fe(II)-[cytochrome c] + nitrite + 8 H(+)</text>
        <dbReference type="Rhea" id="RHEA:13089"/>
        <dbReference type="Rhea" id="RHEA-COMP:10350"/>
        <dbReference type="Rhea" id="RHEA-COMP:14399"/>
        <dbReference type="ChEBI" id="CHEBI:15377"/>
        <dbReference type="ChEBI" id="CHEBI:15378"/>
        <dbReference type="ChEBI" id="CHEBI:16301"/>
        <dbReference type="ChEBI" id="CHEBI:28938"/>
        <dbReference type="ChEBI" id="CHEBI:29033"/>
        <dbReference type="ChEBI" id="CHEBI:29034"/>
        <dbReference type="EC" id="1.7.2.2"/>
    </reaction>
</comment>
<comment type="similarity">
    <text evidence="2">Belongs to the cytochrome c-552 family.</text>
</comment>
<dbReference type="PATRIC" id="fig|84022.6.peg.2218"/>
<dbReference type="STRING" id="84022.CACET_c22150"/>
<dbReference type="GO" id="GO:0046872">
    <property type="term" value="F:metal ion binding"/>
    <property type="evidence" value="ECO:0007669"/>
    <property type="project" value="UniProtKB-KW"/>
</dbReference>
<keyword evidence="11" id="KW-0812">Transmembrane</keyword>
<keyword evidence="7" id="KW-0106">Calcium</keyword>
<dbReference type="Gene3D" id="1.20.140.10">
    <property type="entry name" value="Butyryl-CoA Dehydrogenase, subunit A, domain 3"/>
    <property type="match status" value="1"/>
</dbReference>
<dbReference type="Pfam" id="PF02335">
    <property type="entry name" value="Cytochrom_C552"/>
    <property type="match status" value="1"/>
</dbReference>
<keyword evidence="9" id="KW-0408">Iron</keyword>
<dbReference type="EC" id="1.7.2.2" evidence="3"/>
<dbReference type="SUPFAM" id="SSF48695">
    <property type="entry name" value="Multiheme cytochromes"/>
    <property type="match status" value="1"/>
</dbReference>
<keyword evidence="8 12" id="KW-0560">Oxidoreductase</keyword>
<evidence type="ECO:0000256" key="8">
    <source>
        <dbReference type="ARBA" id="ARBA00023002"/>
    </source>
</evidence>
<name>A0A0G3WAJ9_9CLOT</name>
<dbReference type="GO" id="GO:0042279">
    <property type="term" value="F:nitrite reductase (cytochrome, ammonia-forming) activity"/>
    <property type="evidence" value="ECO:0007669"/>
    <property type="project" value="UniProtKB-EC"/>
</dbReference>
<reference evidence="12 13" key="1">
    <citation type="submission" date="2014-10" db="EMBL/GenBank/DDBJ databases">
        <title>Genome sequence of Clostridium aceticum DSM 1496.</title>
        <authorList>
            <person name="Poehlein A."/>
            <person name="Schiel-Bengelsdorf B."/>
            <person name="Gottschalk G."/>
            <person name="Duerre P."/>
            <person name="Daniel R."/>
        </authorList>
    </citation>
    <scope>NUCLEOTIDE SEQUENCE [LARGE SCALE GENOMIC DNA]</scope>
    <source>
        <strain evidence="12 13">DSM 1496</strain>
    </source>
</reference>
<keyword evidence="11" id="KW-1133">Transmembrane helix</keyword>
<organism evidence="12 13">
    <name type="scientific">Clostridium aceticum</name>
    <dbReference type="NCBI Taxonomy" id="84022"/>
    <lineage>
        <taxon>Bacteria</taxon>
        <taxon>Bacillati</taxon>
        <taxon>Bacillota</taxon>
        <taxon>Clostridia</taxon>
        <taxon>Eubacteriales</taxon>
        <taxon>Clostridiaceae</taxon>
        <taxon>Clostridium</taxon>
    </lineage>
</organism>
<dbReference type="KEGG" id="cace:CACET_c22150"/>
<keyword evidence="13" id="KW-1185">Reference proteome</keyword>
<evidence type="ECO:0000256" key="4">
    <source>
        <dbReference type="ARBA" id="ARBA00022617"/>
    </source>
</evidence>
<evidence type="ECO:0000256" key="7">
    <source>
        <dbReference type="ARBA" id="ARBA00022837"/>
    </source>
</evidence>
<dbReference type="InterPro" id="IPR003321">
    <property type="entry name" value="Cyt_c552"/>
</dbReference>
<evidence type="ECO:0000313" key="13">
    <source>
        <dbReference type="Proteomes" id="UP000035704"/>
    </source>
</evidence>
<dbReference type="InterPro" id="IPR036280">
    <property type="entry name" value="Multihaem_cyt_sf"/>
</dbReference>
<dbReference type="EMBL" id="CP009687">
    <property type="protein sequence ID" value="AKL95661.1"/>
    <property type="molecule type" value="Genomic_DNA"/>
</dbReference>
<evidence type="ECO:0000256" key="11">
    <source>
        <dbReference type="SAM" id="Phobius"/>
    </source>
</evidence>
<evidence type="ECO:0000256" key="3">
    <source>
        <dbReference type="ARBA" id="ARBA00011887"/>
    </source>
</evidence>
<feature type="transmembrane region" description="Helical" evidence="11">
    <location>
        <begin position="12"/>
        <end position="31"/>
    </location>
</feature>
<dbReference type="OrthoDB" id="9780421at2"/>
<comment type="subcellular location">
    <subcellularLocation>
        <location evidence="1">Cell envelope</location>
    </subcellularLocation>
</comment>
<dbReference type="AlphaFoldDB" id="A0A0G3WAJ9"/>
<proteinExistence type="inferred from homology"/>
<dbReference type="GO" id="GO:0030288">
    <property type="term" value="C:outer membrane-bounded periplasmic space"/>
    <property type="evidence" value="ECO:0007669"/>
    <property type="project" value="TreeGrafter"/>
</dbReference>
<dbReference type="Proteomes" id="UP000035704">
    <property type="component" value="Chromosome"/>
</dbReference>
<evidence type="ECO:0000256" key="6">
    <source>
        <dbReference type="ARBA" id="ARBA00022729"/>
    </source>
</evidence>
<dbReference type="PIRSF" id="PIRSF000243">
    <property type="entry name" value="Cyt_c552"/>
    <property type="match status" value="1"/>
</dbReference>
<evidence type="ECO:0000256" key="2">
    <source>
        <dbReference type="ARBA" id="ARBA00009288"/>
    </source>
</evidence>
<dbReference type="GO" id="GO:0019645">
    <property type="term" value="P:anaerobic electron transport chain"/>
    <property type="evidence" value="ECO:0007669"/>
    <property type="project" value="TreeGrafter"/>
</dbReference>
<evidence type="ECO:0000256" key="1">
    <source>
        <dbReference type="ARBA" id="ARBA00004196"/>
    </source>
</evidence>
<dbReference type="CDD" id="cd00548">
    <property type="entry name" value="NrfA-like"/>
    <property type="match status" value="1"/>
</dbReference>
<keyword evidence="4" id="KW-0349">Heme</keyword>